<evidence type="ECO:0008006" key="13">
    <source>
        <dbReference type="Google" id="ProtNLM"/>
    </source>
</evidence>
<dbReference type="Proteomes" id="UP000188354">
    <property type="component" value="Chromosome LG17"/>
</dbReference>
<dbReference type="InterPro" id="IPR032675">
    <property type="entry name" value="LRR_dom_sf"/>
</dbReference>
<evidence type="ECO:0000313" key="12">
    <source>
        <dbReference type="Proteomes" id="UP000188354"/>
    </source>
</evidence>
<evidence type="ECO:0000256" key="3">
    <source>
        <dbReference type="ARBA" id="ARBA00022741"/>
    </source>
</evidence>
<dbReference type="GO" id="GO:0006952">
    <property type="term" value="P:defense response"/>
    <property type="evidence" value="ECO:0007669"/>
    <property type="project" value="UniProtKB-KW"/>
</dbReference>
<keyword evidence="1" id="KW-0433">Leucine-rich repeat</keyword>
<feature type="domain" description="NB-ARC" evidence="7">
    <location>
        <begin position="190"/>
        <end position="331"/>
    </location>
</feature>
<dbReference type="InterPro" id="IPR056789">
    <property type="entry name" value="LRR_R13L1-DRL21"/>
</dbReference>
<reference evidence="11 12" key="1">
    <citation type="journal article" date="2017" name="Plant Biotechnol. J.">
        <title>A comprehensive draft genome sequence for lupin (Lupinus angustifolius), an emerging health food: insights into plant-microbe interactions and legume evolution.</title>
        <authorList>
            <person name="Hane J.K."/>
            <person name="Ming Y."/>
            <person name="Kamphuis L.G."/>
            <person name="Nelson M.N."/>
            <person name="Garg G."/>
            <person name="Atkins C.A."/>
            <person name="Bayer P.E."/>
            <person name="Bravo A."/>
            <person name="Bringans S."/>
            <person name="Cannon S."/>
            <person name="Edwards D."/>
            <person name="Foley R."/>
            <person name="Gao L.L."/>
            <person name="Harrison M.J."/>
            <person name="Huang W."/>
            <person name="Hurgobin B."/>
            <person name="Li S."/>
            <person name="Liu C.W."/>
            <person name="McGrath A."/>
            <person name="Morahan G."/>
            <person name="Murray J."/>
            <person name="Weller J."/>
            <person name="Jian J."/>
            <person name="Singh K.B."/>
        </authorList>
    </citation>
    <scope>NUCLEOTIDE SEQUENCE [LARGE SCALE GENOMIC DNA]</scope>
    <source>
        <strain evidence="12">cv. Tanjil</strain>
        <tissue evidence="11">Whole plant</tissue>
    </source>
</reference>
<dbReference type="PANTHER" id="PTHR36766">
    <property type="entry name" value="PLANT BROAD-SPECTRUM MILDEW RESISTANCE PROTEIN RPW8"/>
    <property type="match status" value="1"/>
</dbReference>
<keyword evidence="5" id="KW-0067">ATP-binding</keyword>
<dbReference type="PANTHER" id="PTHR36766:SF40">
    <property type="entry name" value="DISEASE RESISTANCE PROTEIN RGA3"/>
    <property type="match status" value="1"/>
</dbReference>
<dbReference type="Pfam" id="PF00931">
    <property type="entry name" value="NB-ARC"/>
    <property type="match status" value="1"/>
</dbReference>
<dbReference type="GO" id="GO:0005524">
    <property type="term" value="F:ATP binding"/>
    <property type="evidence" value="ECO:0007669"/>
    <property type="project" value="UniProtKB-KW"/>
</dbReference>
<dbReference type="Gene3D" id="1.20.5.4130">
    <property type="match status" value="1"/>
</dbReference>
<feature type="domain" description="Disease resistance N-terminal" evidence="8">
    <location>
        <begin position="10"/>
        <end position="102"/>
    </location>
</feature>
<sequence length="1080" mass="122561">MAGALVGGAVLSAFLQVAFDRLASPAVLDYFRDKKLDDKLLKKMKVLLLSINAVVDDAEDKHYTNQHVSEWLDMVKDAVLDAEDLLDEIHTEASKSKLEAEFKTANTSSKVWRSYLPVSVSSFDKQLHSRMEEILDNLETLAREKDVLRLEKGSGVGVGVGLGESVSERQTTSLVDEAAIYGRDNDKSVITDLLLSDSGKNLSVISIVGMGGMGKTTVAQLVYNDSRVKDEFQFKVWVCVGGKLDTVRVTRKILEALSLPTNDIEDLNSLQVKLKEKLTGNKFLLVLDDVWDENYLNWERLKAPFVCGAQGSKILVTSRSQKVASAMRCAHKCNGLPLALKAIGSLLYTKLSYEDWNEILISEAWDISDDGCDIIPALRLSYQYLPSPLKRCFAYCSLIPKDYEFDKDCLVELWMAENFLQVHRKNKSMKGLGDQFFNDLLLRSFFQQSSREGKLFVMHDLVNDLAAHVSREFCLRLEKEEARNASEITRHISYFGNFCEGPNKFESIYKANKLRTFLPFLLCELPDSIGNLKYLRYLDLSYSGIKKLPDSTCLLYNLQTLKLSHCLHLEELPSDMHKLVNLRRLDFRGTKVRRLPNGLGKLKKLEVLSSFYVGKCDESNINQLAELKLQGTLSIKELQNVSDPIDALAANLKNKIHLERLILGWSMNDNGSENQRNVLENLQPPANLKGLLIVHYFGTRFPNWFGHNYLPNIVSLNLINCKFCFSLPPLGILPSLKTLWIVELEGIETIGPEFYGNNSSTAPFGSLQELHFQRMNAWEEWDCQNELGAFPCLKELHMIECPQLKTQLPGHLPSLSTLIIRKCIRLVASLPCAPAIHELHLCDCGTLHWESLAPTLKILWIGGRCIERSLLEETMHTMSNTCLETLDFWDCPNVEFRICHPLNFLRRFDLRKSCKTLEAFPLDLFPKLQRLFLEDCSNRERLSFSDKLDRRVTSLVELIIEKCPKLVSFPEGMHTLFPSLRLISLSHCPQLEFPDDGFPSSLGTLEISNCPKLIASQMRWDLHSCTSLSQLHIKDENCNKVDYKGLLPPILKKIDGNGPQLFSSLNYGYCPVLRSERDYF</sequence>
<dbReference type="InterPro" id="IPR058922">
    <property type="entry name" value="WHD_DRP"/>
</dbReference>
<dbReference type="InterPro" id="IPR002182">
    <property type="entry name" value="NB-ARC"/>
</dbReference>
<dbReference type="Pfam" id="PF18052">
    <property type="entry name" value="Rx_N"/>
    <property type="match status" value="1"/>
</dbReference>
<feature type="domain" description="R13L1/DRL21-like LRR repeat region" evidence="10">
    <location>
        <begin position="621"/>
        <end position="743"/>
    </location>
</feature>
<evidence type="ECO:0000259" key="7">
    <source>
        <dbReference type="Pfam" id="PF00931"/>
    </source>
</evidence>
<feature type="chain" id="PRO_5020022429" description="Disease resistance RPP13-like protein 1" evidence="6">
    <location>
        <begin position="21"/>
        <end position="1080"/>
    </location>
</feature>
<feature type="domain" description="Disease resistance protein winged helix" evidence="9">
    <location>
        <begin position="399"/>
        <end position="466"/>
    </location>
</feature>
<evidence type="ECO:0000259" key="9">
    <source>
        <dbReference type="Pfam" id="PF23559"/>
    </source>
</evidence>
<accession>A0A4P1QSV8</accession>
<protein>
    <recommendedName>
        <fullName evidence="13">Disease resistance RPP13-like protein 1</fullName>
    </recommendedName>
</protein>
<dbReference type="Gene3D" id="3.40.50.300">
    <property type="entry name" value="P-loop containing nucleotide triphosphate hydrolases"/>
    <property type="match status" value="1"/>
</dbReference>
<dbReference type="PROSITE" id="PS51450">
    <property type="entry name" value="LRR"/>
    <property type="match status" value="1"/>
</dbReference>
<evidence type="ECO:0000256" key="6">
    <source>
        <dbReference type="SAM" id="SignalP"/>
    </source>
</evidence>
<name>A0A4P1QSV8_LUPAN</name>
<evidence type="ECO:0000256" key="4">
    <source>
        <dbReference type="ARBA" id="ARBA00022821"/>
    </source>
</evidence>
<feature type="signal peptide" evidence="6">
    <location>
        <begin position="1"/>
        <end position="20"/>
    </location>
</feature>
<dbReference type="Gene3D" id="1.10.10.10">
    <property type="entry name" value="Winged helix-like DNA-binding domain superfamily/Winged helix DNA-binding domain"/>
    <property type="match status" value="1"/>
</dbReference>
<dbReference type="InterPro" id="IPR036388">
    <property type="entry name" value="WH-like_DNA-bd_sf"/>
</dbReference>
<keyword evidence="3" id="KW-0547">Nucleotide-binding</keyword>
<dbReference type="FunFam" id="3.40.50.300:FF:001091">
    <property type="entry name" value="Probable disease resistance protein At1g61300"/>
    <property type="match status" value="1"/>
</dbReference>
<evidence type="ECO:0000259" key="8">
    <source>
        <dbReference type="Pfam" id="PF18052"/>
    </source>
</evidence>
<gene>
    <name evidence="11" type="ORF">TanjilG_05483</name>
</gene>
<proteinExistence type="predicted"/>
<evidence type="ECO:0000259" key="10">
    <source>
        <dbReference type="Pfam" id="PF25019"/>
    </source>
</evidence>
<dbReference type="SUPFAM" id="SSF52058">
    <property type="entry name" value="L domain-like"/>
    <property type="match status" value="2"/>
</dbReference>
<dbReference type="Pfam" id="PF23559">
    <property type="entry name" value="WHD_DRP"/>
    <property type="match status" value="1"/>
</dbReference>
<dbReference type="SUPFAM" id="SSF52540">
    <property type="entry name" value="P-loop containing nucleoside triphosphate hydrolases"/>
    <property type="match status" value="1"/>
</dbReference>
<dbReference type="Pfam" id="PF25019">
    <property type="entry name" value="LRR_R13L1-DRL21"/>
    <property type="match status" value="1"/>
</dbReference>
<dbReference type="InterPro" id="IPR027417">
    <property type="entry name" value="P-loop_NTPase"/>
</dbReference>
<dbReference type="GO" id="GO:0051707">
    <property type="term" value="P:response to other organism"/>
    <property type="evidence" value="ECO:0007669"/>
    <property type="project" value="UniProtKB-ARBA"/>
</dbReference>
<keyword evidence="2" id="KW-0677">Repeat</keyword>
<dbReference type="InterPro" id="IPR041118">
    <property type="entry name" value="Rx_N"/>
</dbReference>
<dbReference type="Gene3D" id="3.80.10.10">
    <property type="entry name" value="Ribonuclease Inhibitor"/>
    <property type="match status" value="2"/>
</dbReference>
<evidence type="ECO:0000256" key="5">
    <source>
        <dbReference type="ARBA" id="ARBA00022840"/>
    </source>
</evidence>
<dbReference type="GO" id="GO:0043531">
    <property type="term" value="F:ADP binding"/>
    <property type="evidence" value="ECO:0007669"/>
    <property type="project" value="InterPro"/>
</dbReference>
<dbReference type="Gramene" id="OIV94103">
    <property type="protein sequence ID" value="OIV94103"/>
    <property type="gene ID" value="TanjilG_05483"/>
</dbReference>
<evidence type="ECO:0000313" key="11">
    <source>
        <dbReference type="EMBL" id="OIV94103.1"/>
    </source>
</evidence>
<keyword evidence="6" id="KW-0732">Signal</keyword>
<dbReference type="EMBL" id="CM007377">
    <property type="protein sequence ID" value="OIV94103.1"/>
    <property type="molecule type" value="Genomic_DNA"/>
</dbReference>
<keyword evidence="12" id="KW-1185">Reference proteome</keyword>
<organism evidence="11 12">
    <name type="scientific">Lupinus angustifolius</name>
    <name type="common">Narrow-leaved blue lupine</name>
    <dbReference type="NCBI Taxonomy" id="3871"/>
    <lineage>
        <taxon>Eukaryota</taxon>
        <taxon>Viridiplantae</taxon>
        <taxon>Streptophyta</taxon>
        <taxon>Embryophyta</taxon>
        <taxon>Tracheophyta</taxon>
        <taxon>Spermatophyta</taxon>
        <taxon>Magnoliopsida</taxon>
        <taxon>eudicotyledons</taxon>
        <taxon>Gunneridae</taxon>
        <taxon>Pentapetalae</taxon>
        <taxon>rosids</taxon>
        <taxon>fabids</taxon>
        <taxon>Fabales</taxon>
        <taxon>Fabaceae</taxon>
        <taxon>Papilionoideae</taxon>
        <taxon>50 kb inversion clade</taxon>
        <taxon>genistoids sensu lato</taxon>
        <taxon>core genistoids</taxon>
        <taxon>Genisteae</taxon>
        <taxon>Lupinus</taxon>
    </lineage>
</organism>
<dbReference type="PRINTS" id="PR00364">
    <property type="entry name" value="DISEASERSIST"/>
</dbReference>
<keyword evidence="4" id="KW-0611">Plant defense</keyword>
<evidence type="ECO:0000256" key="1">
    <source>
        <dbReference type="ARBA" id="ARBA00022614"/>
    </source>
</evidence>
<dbReference type="InterPro" id="IPR001611">
    <property type="entry name" value="Leu-rich_rpt"/>
</dbReference>
<dbReference type="AlphaFoldDB" id="A0A4P1QSV8"/>
<evidence type="ECO:0000256" key="2">
    <source>
        <dbReference type="ARBA" id="ARBA00022737"/>
    </source>
</evidence>